<reference evidence="12" key="1">
    <citation type="journal article" date="2019" name="Int. J. Syst. Evol. Microbiol.">
        <title>The Global Catalogue of Microorganisms (GCM) 10K type strain sequencing project: providing services to taxonomists for standard genome sequencing and annotation.</title>
        <authorList>
            <consortium name="The Broad Institute Genomics Platform"/>
            <consortium name="The Broad Institute Genome Sequencing Center for Infectious Disease"/>
            <person name="Wu L."/>
            <person name="Ma J."/>
        </authorList>
    </citation>
    <scope>NUCLEOTIDE SEQUENCE [LARGE SCALE GENOMIC DNA]</scope>
    <source>
        <strain evidence="12">JCM 1407</strain>
    </source>
</reference>
<keyword evidence="12" id="KW-1185">Reference proteome</keyword>
<evidence type="ECO:0000256" key="4">
    <source>
        <dbReference type="ARBA" id="ARBA00022857"/>
    </source>
</evidence>
<feature type="active site" description="Proton acceptor" evidence="8">
    <location>
        <position position="65"/>
    </location>
</feature>
<dbReference type="Gene3D" id="3.40.50.720">
    <property type="entry name" value="NAD(P)-binding Rossmann-like Domain"/>
    <property type="match status" value="1"/>
</dbReference>
<proteinExistence type="inferred from homology"/>
<sequence length="269" mass="30584">MNIYGLLGKKLGHSLSPEIHKLIFEKLNVNGIYNLYEVSENNIKDVVDKVKDFNIKGLNVTIPYKIKVMDYMDEVSKEAKKIGAINTIVLKNNKMIGYNTDYYGFGMMLKKFKVEVKDKIVVVLGSGGASKAVVQYLKDKGSKKIIIVTRNIKEAQCKFKNCEFITYNDLKNVTNSEIIVNCTPIGMYPNVDNSIVEENILKNFKVSVDLIYNPLETLFLKKSKKVGNTSVNGLYMLVGQAIKAQELWNNIKFDEEIIDEIYDKLVEII</sequence>
<dbReference type="PANTHER" id="PTHR21089:SF1">
    <property type="entry name" value="BIFUNCTIONAL 3-DEHYDROQUINATE DEHYDRATASE_SHIKIMATE DEHYDROGENASE, CHLOROPLASTIC"/>
    <property type="match status" value="1"/>
</dbReference>
<feature type="binding site" evidence="8">
    <location>
        <position position="212"/>
    </location>
    <ligand>
        <name>shikimate</name>
        <dbReference type="ChEBI" id="CHEBI:36208"/>
    </ligand>
</feature>
<comment type="caution">
    <text evidence="8">Lacks conserved residue(s) required for the propagation of feature annotation.</text>
</comment>
<feature type="binding site" evidence="8">
    <location>
        <position position="61"/>
    </location>
    <ligand>
        <name>shikimate</name>
        <dbReference type="ChEBI" id="CHEBI:36208"/>
    </ligand>
</feature>
<evidence type="ECO:0000256" key="6">
    <source>
        <dbReference type="ARBA" id="ARBA00023141"/>
    </source>
</evidence>
<dbReference type="InterPro" id="IPR046346">
    <property type="entry name" value="Aminoacid_DH-like_N_sf"/>
</dbReference>
<comment type="pathway">
    <text evidence="1 8">Metabolic intermediate biosynthesis; chorismate biosynthesis; chorismate from D-erythrose 4-phosphate and phosphoenolpyruvate: step 4/7.</text>
</comment>
<feature type="binding site" evidence="8">
    <location>
        <begin position="14"/>
        <end position="16"/>
    </location>
    <ligand>
        <name>shikimate</name>
        <dbReference type="ChEBI" id="CHEBI:36208"/>
    </ligand>
</feature>
<evidence type="ECO:0000259" key="9">
    <source>
        <dbReference type="Pfam" id="PF01488"/>
    </source>
</evidence>
<organism evidence="11 12">
    <name type="scientific">Clostridium oceanicum</name>
    <dbReference type="NCBI Taxonomy" id="1543"/>
    <lineage>
        <taxon>Bacteria</taxon>
        <taxon>Bacillati</taxon>
        <taxon>Bacillota</taxon>
        <taxon>Clostridia</taxon>
        <taxon>Eubacteriales</taxon>
        <taxon>Clostridiaceae</taxon>
        <taxon>Clostridium</taxon>
    </lineage>
</organism>
<dbReference type="EC" id="1.1.1.25" evidence="2 8"/>
<gene>
    <name evidence="8" type="primary">aroE</name>
    <name evidence="11" type="ORF">GCM10008906_35950</name>
</gene>
<dbReference type="NCBIfam" id="TIGR00507">
    <property type="entry name" value="aroE"/>
    <property type="match status" value="1"/>
</dbReference>
<comment type="function">
    <text evidence="8">Involved in the biosynthesis of the chorismate, which leads to the biosynthesis of aromatic amino acids. Catalyzes the reversible NADPH linked reduction of 3-dehydroshikimate (DHSA) to yield shikimate (SA).</text>
</comment>
<comment type="catalytic activity">
    <reaction evidence="7 8">
        <text>shikimate + NADP(+) = 3-dehydroshikimate + NADPH + H(+)</text>
        <dbReference type="Rhea" id="RHEA:17737"/>
        <dbReference type="ChEBI" id="CHEBI:15378"/>
        <dbReference type="ChEBI" id="CHEBI:16630"/>
        <dbReference type="ChEBI" id="CHEBI:36208"/>
        <dbReference type="ChEBI" id="CHEBI:57783"/>
        <dbReference type="ChEBI" id="CHEBI:58349"/>
        <dbReference type="EC" id="1.1.1.25"/>
    </reaction>
</comment>
<evidence type="ECO:0000256" key="7">
    <source>
        <dbReference type="ARBA" id="ARBA00049442"/>
    </source>
</evidence>
<dbReference type="RefSeq" id="WP_343763978.1">
    <property type="nucleotide sequence ID" value="NZ_BAAACG010000019.1"/>
</dbReference>
<dbReference type="Pfam" id="PF08501">
    <property type="entry name" value="Shikimate_dh_N"/>
    <property type="match status" value="1"/>
</dbReference>
<feature type="domain" description="Quinate/shikimate 5-dehydrogenase/glutamyl-tRNA reductase" evidence="9">
    <location>
        <begin position="110"/>
        <end position="184"/>
    </location>
</feature>
<dbReference type="InterPro" id="IPR013708">
    <property type="entry name" value="Shikimate_DH-bd_N"/>
</dbReference>
<evidence type="ECO:0000256" key="3">
    <source>
        <dbReference type="ARBA" id="ARBA00022605"/>
    </source>
</evidence>
<dbReference type="HAMAP" id="MF_00222">
    <property type="entry name" value="Shikimate_DH_AroE"/>
    <property type="match status" value="1"/>
</dbReference>
<keyword evidence="4 8" id="KW-0521">NADP</keyword>
<evidence type="ECO:0000313" key="11">
    <source>
        <dbReference type="EMBL" id="GAA0747206.1"/>
    </source>
</evidence>
<feature type="binding site" evidence="8">
    <location>
        <begin position="125"/>
        <end position="129"/>
    </location>
    <ligand>
        <name>NADP(+)</name>
        <dbReference type="ChEBI" id="CHEBI:58349"/>
    </ligand>
</feature>
<accession>A0ABP3V522</accession>
<evidence type="ECO:0000256" key="1">
    <source>
        <dbReference type="ARBA" id="ARBA00004871"/>
    </source>
</evidence>
<name>A0ABP3V522_9CLOT</name>
<protein>
    <recommendedName>
        <fullName evidence="2 8">Shikimate dehydrogenase (NADP(+))</fullName>
        <shortName evidence="8">SDH</shortName>
        <ecNumber evidence="2 8">1.1.1.25</ecNumber>
    </recommendedName>
</protein>
<keyword evidence="3 8" id="KW-0028">Amino-acid biosynthesis</keyword>
<dbReference type="SUPFAM" id="SSF51735">
    <property type="entry name" value="NAD(P)-binding Rossmann-fold domains"/>
    <property type="match status" value="1"/>
</dbReference>
<keyword evidence="5 8" id="KW-0560">Oxidoreductase</keyword>
<feature type="domain" description="Shikimate dehydrogenase substrate binding N-terminal" evidence="10">
    <location>
        <begin position="6"/>
        <end position="88"/>
    </location>
</feature>
<dbReference type="InterPro" id="IPR022893">
    <property type="entry name" value="Shikimate_DH_fam"/>
</dbReference>
<dbReference type="Proteomes" id="UP001501510">
    <property type="component" value="Unassembled WGS sequence"/>
</dbReference>
<evidence type="ECO:0000313" key="12">
    <source>
        <dbReference type="Proteomes" id="UP001501510"/>
    </source>
</evidence>
<comment type="caution">
    <text evidence="11">The sequence shown here is derived from an EMBL/GenBank/DDBJ whole genome shotgun (WGS) entry which is preliminary data.</text>
</comment>
<comment type="subunit">
    <text evidence="8">Homodimer.</text>
</comment>
<evidence type="ECO:0000256" key="5">
    <source>
        <dbReference type="ARBA" id="ARBA00023002"/>
    </source>
</evidence>
<dbReference type="SUPFAM" id="SSF53223">
    <property type="entry name" value="Aminoacid dehydrogenase-like, N-terminal domain"/>
    <property type="match status" value="1"/>
</dbReference>
<dbReference type="Gene3D" id="3.40.50.10860">
    <property type="entry name" value="Leucine Dehydrogenase, chain A, domain 1"/>
    <property type="match status" value="1"/>
</dbReference>
<dbReference type="InterPro" id="IPR011342">
    <property type="entry name" value="Shikimate_DH"/>
</dbReference>
<feature type="binding site" evidence="8">
    <location>
        <position position="233"/>
    </location>
    <ligand>
        <name>NADP(+)</name>
        <dbReference type="ChEBI" id="CHEBI:58349"/>
    </ligand>
</feature>
<keyword evidence="6 8" id="KW-0057">Aromatic amino acid biosynthesis</keyword>
<evidence type="ECO:0000256" key="8">
    <source>
        <dbReference type="HAMAP-Rule" id="MF_00222"/>
    </source>
</evidence>
<feature type="binding site" evidence="8">
    <location>
        <position position="101"/>
    </location>
    <ligand>
        <name>shikimate</name>
        <dbReference type="ChEBI" id="CHEBI:36208"/>
    </ligand>
</feature>
<feature type="binding site" evidence="8">
    <location>
        <position position="86"/>
    </location>
    <ligand>
        <name>shikimate</name>
        <dbReference type="ChEBI" id="CHEBI:36208"/>
    </ligand>
</feature>
<dbReference type="InterPro" id="IPR006151">
    <property type="entry name" value="Shikm_DH/Glu-tRNA_Rdtase"/>
</dbReference>
<comment type="similarity">
    <text evidence="8">Belongs to the shikimate dehydrogenase family.</text>
</comment>
<feature type="binding site" evidence="8">
    <location>
        <position position="210"/>
    </location>
    <ligand>
        <name>NADP(+)</name>
        <dbReference type="ChEBI" id="CHEBI:58349"/>
    </ligand>
</feature>
<dbReference type="PANTHER" id="PTHR21089">
    <property type="entry name" value="SHIKIMATE DEHYDROGENASE"/>
    <property type="match status" value="1"/>
</dbReference>
<evidence type="ECO:0000256" key="2">
    <source>
        <dbReference type="ARBA" id="ARBA00012962"/>
    </source>
</evidence>
<dbReference type="EMBL" id="BAAACG010000019">
    <property type="protein sequence ID" value="GAA0747206.1"/>
    <property type="molecule type" value="Genomic_DNA"/>
</dbReference>
<evidence type="ECO:0000259" key="10">
    <source>
        <dbReference type="Pfam" id="PF08501"/>
    </source>
</evidence>
<dbReference type="CDD" id="cd01065">
    <property type="entry name" value="NAD_bind_Shikimate_DH"/>
    <property type="match status" value="1"/>
</dbReference>
<dbReference type="Pfam" id="PF01488">
    <property type="entry name" value="Shikimate_DH"/>
    <property type="match status" value="1"/>
</dbReference>
<dbReference type="InterPro" id="IPR036291">
    <property type="entry name" value="NAD(P)-bd_dom_sf"/>
</dbReference>
<feature type="binding site" evidence="8">
    <location>
        <position position="240"/>
    </location>
    <ligand>
        <name>shikimate</name>
        <dbReference type="ChEBI" id="CHEBI:36208"/>
    </ligand>
</feature>